<evidence type="ECO:0000313" key="1">
    <source>
        <dbReference type="EMBL" id="BAQ94110.1"/>
    </source>
</evidence>
<dbReference type="EMBL" id="AP013541">
    <property type="protein sequence ID" value="BAQ94110.1"/>
    <property type="molecule type" value="Genomic_DNA"/>
</dbReference>
<reference evidence="1 2" key="1">
    <citation type="journal article" date="2013" name="PLoS Genet.">
        <title>Expanding the Marine Virosphere Using Metagenomics.</title>
        <authorList>
            <person name="Mizuno C.M."/>
            <person name="Rodriguez-Valera F."/>
            <person name="Kimes N.E."/>
            <person name="Ghai R."/>
        </authorList>
    </citation>
    <scope>NUCLEOTIDE SEQUENCE [LARGE SCALE GENOMIC DNA]</scope>
    <source>
        <strain evidence="1">UvMED-CGR-C97-MedDCM-OCT-S42-C7</strain>
    </source>
</reference>
<dbReference type="KEGG" id="vg:55412379"/>
<proteinExistence type="predicted"/>
<protein>
    <submittedName>
        <fullName evidence="1">Uncharacterized protein</fullName>
    </submittedName>
</protein>
<evidence type="ECO:0000313" key="2">
    <source>
        <dbReference type="Proteomes" id="UP000505269"/>
    </source>
</evidence>
<dbReference type="RefSeq" id="YP_009777652.1">
    <property type="nucleotide sequence ID" value="NC_047701.1"/>
</dbReference>
<name>A0A6S4PAF6_9CAUD</name>
<sequence>MCMGRSSAPPVQEAITPVRQAVSSGDELAPTIELASEDALDIAKKKKSKKGTVAMQTDLNIPGSSGTII</sequence>
<organism evidence="1 2">
    <name type="scientific">uncultured phage_MedDCM-OCT-S42-C7</name>
    <dbReference type="NCBI Taxonomy" id="2741073"/>
    <lineage>
        <taxon>Viruses</taxon>
        <taxon>Duplodnaviria</taxon>
        <taxon>Heunggongvirae</taxon>
        <taxon>Uroviricota</taxon>
        <taxon>Caudoviricetes</taxon>
        <taxon>Autographivirales</taxon>
        <taxon>Sieqvirus</taxon>
        <taxon>Sieqvirus S42C7</taxon>
    </lineage>
</organism>
<dbReference type="Proteomes" id="UP000505269">
    <property type="component" value="Segment"/>
</dbReference>
<dbReference type="GeneID" id="55412379"/>
<keyword evidence="2" id="KW-1185">Reference proteome</keyword>
<accession>A0A6S4PAF6</accession>